<dbReference type="InterPro" id="IPR003961">
    <property type="entry name" value="FN3_dom"/>
</dbReference>
<protein>
    <recommendedName>
        <fullName evidence="2">Fibronectin type-III domain-containing protein</fullName>
    </recommendedName>
</protein>
<dbReference type="GO" id="GO:0046872">
    <property type="term" value="F:metal ion binding"/>
    <property type="evidence" value="ECO:0007669"/>
    <property type="project" value="InterPro"/>
</dbReference>
<feature type="domain" description="Fibronectin type-III" evidence="2">
    <location>
        <begin position="45"/>
        <end position="145"/>
    </location>
</feature>
<keyword evidence="1" id="KW-1133">Transmembrane helix</keyword>
<evidence type="ECO:0000259" key="2">
    <source>
        <dbReference type="PROSITE" id="PS50853"/>
    </source>
</evidence>
<dbReference type="Pfam" id="PF19077">
    <property type="entry name" value="Big_13"/>
    <property type="match status" value="1"/>
</dbReference>
<dbReference type="EMBL" id="PEVC01000036">
    <property type="protein sequence ID" value="PIV00998.1"/>
    <property type="molecule type" value="Genomic_DNA"/>
</dbReference>
<dbReference type="PROSITE" id="PS50853">
    <property type="entry name" value="FN3"/>
    <property type="match status" value="1"/>
</dbReference>
<dbReference type="SUPFAM" id="SSF49265">
    <property type="entry name" value="Fibronectin type III"/>
    <property type="match status" value="1"/>
</dbReference>
<evidence type="ECO:0000313" key="3">
    <source>
        <dbReference type="EMBL" id="PIV00998.1"/>
    </source>
</evidence>
<dbReference type="Pfam" id="PF16656">
    <property type="entry name" value="Pur_ac_phosph_N"/>
    <property type="match status" value="1"/>
</dbReference>
<dbReference type="AlphaFoldDB" id="A0A2M7BD32"/>
<dbReference type="CDD" id="cd00063">
    <property type="entry name" value="FN3"/>
    <property type="match status" value="1"/>
</dbReference>
<accession>A0A2M7BD32</accession>
<organism evidence="3 4">
    <name type="scientific">Candidatus Shapirobacteria bacterium CG03_land_8_20_14_0_80_39_12</name>
    <dbReference type="NCBI Taxonomy" id="1974879"/>
    <lineage>
        <taxon>Bacteria</taxon>
        <taxon>Candidatus Shapironibacteriota</taxon>
    </lineage>
</organism>
<sequence>MKKISLPRRLPAILGLALLLAALGIGVFFINQTRTFGIKASPQSSPQQVKISNIGSNSFTVTWSTNNKTTGAISVSEATGDPQIRKDFRDQGKKVLIPSSLHFVNVDNLRPQTKYFFKVISGGKTYDNSGKPFEISTASQKIPADNDIASGKILTTENSPAVGAIVFLSLANTVSQAAITDSNGNWIIPLATARTTDLTDFSHYDRQTQIEEILVKGEEESAAATLTTGYDNPTPNIVLGQNYNFLNQMPAVSPTLPPAETGSSSQFVAPTFVPLENDTLTITSPKDHEQINSSSPEFFGKGPRGQKLKIEVQSDGKISAETNTDSQGQWNWTPNLALSPGEHQITVSYTDKNGLLKTISRSFVVLAAGESDLPSFTATPSGQKVTLAPTIKTPAATVTPPPTATKTPTVAVTETGTALTPTGVPEIPPTGISLPTKLFFGLGAIVLVTGITLILF</sequence>
<dbReference type="InterPro" id="IPR036116">
    <property type="entry name" value="FN3_sf"/>
</dbReference>
<comment type="caution">
    <text evidence="3">The sequence shown here is derived from an EMBL/GenBank/DDBJ whole genome shotgun (WGS) entry which is preliminary data.</text>
</comment>
<keyword evidence="1" id="KW-0472">Membrane</keyword>
<feature type="transmembrane region" description="Helical" evidence="1">
    <location>
        <begin position="438"/>
        <end position="455"/>
    </location>
</feature>
<dbReference type="Gene3D" id="2.60.40.10">
    <property type="entry name" value="Immunoglobulins"/>
    <property type="match status" value="2"/>
</dbReference>
<evidence type="ECO:0000313" key="4">
    <source>
        <dbReference type="Proteomes" id="UP000229631"/>
    </source>
</evidence>
<name>A0A2M7BD32_9BACT</name>
<dbReference type="Proteomes" id="UP000229631">
    <property type="component" value="Unassembled WGS sequence"/>
</dbReference>
<evidence type="ECO:0000256" key="1">
    <source>
        <dbReference type="SAM" id="Phobius"/>
    </source>
</evidence>
<reference evidence="4" key="1">
    <citation type="submission" date="2017-09" db="EMBL/GenBank/DDBJ databases">
        <title>Depth-based differentiation of microbial function through sediment-hosted aquifers and enrichment of novel symbionts in the deep terrestrial subsurface.</title>
        <authorList>
            <person name="Probst A.J."/>
            <person name="Ladd B."/>
            <person name="Jarett J.K."/>
            <person name="Geller-Mcgrath D.E."/>
            <person name="Sieber C.M.K."/>
            <person name="Emerson J.B."/>
            <person name="Anantharaman K."/>
            <person name="Thomas B.C."/>
            <person name="Malmstrom R."/>
            <person name="Stieglmeier M."/>
            <person name="Klingl A."/>
            <person name="Woyke T."/>
            <person name="Ryan C.M."/>
            <person name="Banfield J.F."/>
        </authorList>
    </citation>
    <scope>NUCLEOTIDE SEQUENCE [LARGE SCALE GENOMIC DNA]</scope>
</reference>
<dbReference type="SMART" id="SM00060">
    <property type="entry name" value="FN3"/>
    <property type="match status" value="1"/>
</dbReference>
<keyword evidence="1" id="KW-0812">Transmembrane</keyword>
<dbReference type="InterPro" id="IPR044016">
    <property type="entry name" value="Big_13"/>
</dbReference>
<gene>
    <name evidence="3" type="ORF">COS54_01900</name>
</gene>
<dbReference type="InterPro" id="IPR015914">
    <property type="entry name" value="PAPs_N"/>
</dbReference>
<dbReference type="InterPro" id="IPR013783">
    <property type="entry name" value="Ig-like_fold"/>
</dbReference>
<dbReference type="GO" id="GO:0003993">
    <property type="term" value="F:acid phosphatase activity"/>
    <property type="evidence" value="ECO:0007669"/>
    <property type="project" value="InterPro"/>
</dbReference>
<proteinExistence type="predicted"/>